<name>A0ABP0UKN0_9BRYO</name>
<dbReference type="EMBL" id="OZ019896">
    <property type="protein sequence ID" value="CAK9223899.1"/>
    <property type="molecule type" value="Genomic_DNA"/>
</dbReference>
<gene>
    <name evidence="1" type="ORF">CSSPTR1EN2_LOCUS17062</name>
</gene>
<keyword evidence="2" id="KW-1185">Reference proteome</keyword>
<dbReference type="Proteomes" id="UP001497512">
    <property type="component" value="Chromosome 4"/>
</dbReference>
<evidence type="ECO:0000313" key="2">
    <source>
        <dbReference type="Proteomes" id="UP001497512"/>
    </source>
</evidence>
<reference evidence="1" key="1">
    <citation type="submission" date="2024-02" db="EMBL/GenBank/DDBJ databases">
        <authorList>
            <consortium name="ELIXIR-Norway"/>
            <consortium name="Elixir Norway"/>
        </authorList>
    </citation>
    <scope>NUCLEOTIDE SEQUENCE</scope>
</reference>
<proteinExistence type="predicted"/>
<sequence length="78" mass="8294">MSKSNNQEEREVSSIMDGQAGSCCCSQLCGSNYGVHPVELGNPTTSCFNLSPQILMQAEGGDLLPSMGIDKIDFLPIV</sequence>
<accession>A0ABP0UKN0</accession>
<protein>
    <submittedName>
        <fullName evidence="1">Uncharacterized protein</fullName>
    </submittedName>
</protein>
<organism evidence="1 2">
    <name type="scientific">Sphagnum troendelagicum</name>
    <dbReference type="NCBI Taxonomy" id="128251"/>
    <lineage>
        <taxon>Eukaryota</taxon>
        <taxon>Viridiplantae</taxon>
        <taxon>Streptophyta</taxon>
        <taxon>Embryophyta</taxon>
        <taxon>Bryophyta</taxon>
        <taxon>Sphagnophytina</taxon>
        <taxon>Sphagnopsida</taxon>
        <taxon>Sphagnales</taxon>
        <taxon>Sphagnaceae</taxon>
        <taxon>Sphagnum</taxon>
    </lineage>
</organism>
<evidence type="ECO:0000313" key="1">
    <source>
        <dbReference type="EMBL" id="CAK9223899.1"/>
    </source>
</evidence>